<dbReference type="Proteomes" id="UP000433577">
    <property type="component" value="Chromosome 4"/>
</dbReference>
<dbReference type="PANTHER" id="PTHR43537:SF24">
    <property type="entry name" value="GLUCONATE OPERON TRANSCRIPTIONAL REPRESSOR"/>
    <property type="match status" value="1"/>
</dbReference>
<evidence type="ECO:0000256" key="1">
    <source>
        <dbReference type="ARBA" id="ARBA00023015"/>
    </source>
</evidence>
<reference evidence="5 6" key="1">
    <citation type="submission" date="2019-12" db="EMBL/GenBank/DDBJ databases">
        <title>Paraburkholderia acidiphila 7Q-K02 sp. nov and Paraburkholderia acidisoli DHF22 sp. nov., two strains isolated from forest soil.</title>
        <authorList>
            <person name="Gao Z."/>
            <person name="Qiu L."/>
        </authorList>
    </citation>
    <scope>NUCLEOTIDE SEQUENCE [LARGE SCALE GENOMIC DNA]</scope>
    <source>
        <strain evidence="5 6">DHF22</strain>
    </source>
</reference>
<feature type="domain" description="HTH gntR-type" evidence="4">
    <location>
        <begin position="19"/>
        <end position="86"/>
    </location>
</feature>
<proteinExistence type="predicted"/>
<keyword evidence="3" id="KW-0804">Transcription</keyword>
<dbReference type="Pfam" id="PF07729">
    <property type="entry name" value="FCD"/>
    <property type="match status" value="1"/>
</dbReference>
<dbReference type="GO" id="GO:0003677">
    <property type="term" value="F:DNA binding"/>
    <property type="evidence" value="ECO:0007669"/>
    <property type="project" value="UniProtKB-KW"/>
</dbReference>
<dbReference type="SMART" id="SM00345">
    <property type="entry name" value="HTH_GNTR"/>
    <property type="match status" value="1"/>
</dbReference>
<dbReference type="Pfam" id="PF00392">
    <property type="entry name" value="GntR"/>
    <property type="match status" value="1"/>
</dbReference>
<evidence type="ECO:0000259" key="4">
    <source>
        <dbReference type="PROSITE" id="PS50949"/>
    </source>
</evidence>
<sequence>MNPEPSTNVSDDLNDDEAGKNLAEVISELRERIVRQVLTPGQRLVERQIAAEFGVSRAVVRDALSDLTRRHLIVRYPNRGAEVVRLGAADITAIYEVRENIESLCARLATERTQPGDWSDLVELFNGPVAETVRARRFDEYAGYTELLDRRMHAAAGNPVLLEILGTLADRVAVLARRSVYLPERAEQGLVVYRALIDAFNRGDADEAARLKQLNLRQSRDTLLHYEGFVR</sequence>
<dbReference type="SMART" id="SM00895">
    <property type="entry name" value="FCD"/>
    <property type="match status" value="1"/>
</dbReference>
<keyword evidence="2" id="KW-0238">DNA-binding</keyword>
<dbReference type="PANTHER" id="PTHR43537">
    <property type="entry name" value="TRANSCRIPTIONAL REGULATOR, GNTR FAMILY"/>
    <property type="match status" value="1"/>
</dbReference>
<evidence type="ECO:0000256" key="2">
    <source>
        <dbReference type="ARBA" id="ARBA00023125"/>
    </source>
</evidence>
<dbReference type="InterPro" id="IPR036390">
    <property type="entry name" value="WH_DNA-bd_sf"/>
</dbReference>
<dbReference type="InterPro" id="IPR011711">
    <property type="entry name" value="GntR_C"/>
</dbReference>
<dbReference type="KEGG" id="pacs:FAZ98_30205"/>
<protein>
    <submittedName>
        <fullName evidence="5">FCD domain-containing protein</fullName>
    </submittedName>
</protein>
<dbReference type="AlphaFoldDB" id="A0A7Z2GQF4"/>
<dbReference type="InterPro" id="IPR000524">
    <property type="entry name" value="Tscrpt_reg_HTH_GntR"/>
</dbReference>
<evidence type="ECO:0000313" key="6">
    <source>
        <dbReference type="Proteomes" id="UP000433577"/>
    </source>
</evidence>
<organism evidence="5 6">
    <name type="scientific">Paraburkholderia acidisoli</name>
    <dbReference type="NCBI Taxonomy" id="2571748"/>
    <lineage>
        <taxon>Bacteria</taxon>
        <taxon>Pseudomonadati</taxon>
        <taxon>Pseudomonadota</taxon>
        <taxon>Betaproteobacteria</taxon>
        <taxon>Burkholderiales</taxon>
        <taxon>Burkholderiaceae</taxon>
        <taxon>Paraburkholderia</taxon>
    </lineage>
</organism>
<dbReference type="Gene3D" id="1.20.120.530">
    <property type="entry name" value="GntR ligand-binding domain-like"/>
    <property type="match status" value="1"/>
</dbReference>
<keyword evidence="6" id="KW-1185">Reference proteome</keyword>
<dbReference type="CDD" id="cd07377">
    <property type="entry name" value="WHTH_GntR"/>
    <property type="match status" value="1"/>
</dbReference>
<dbReference type="SUPFAM" id="SSF48008">
    <property type="entry name" value="GntR ligand-binding domain-like"/>
    <property type="match status" value="1"/>
</dbReference>
<dbReference type="PROSITE" id="PS50949">
    <property type="entry name" value="HTH_GNTR"/>
    <property type="match status" value="1"/>
</dbReference>
<dbReference type="EMBL" id="CP046916">
    <property type="protein sequence ID" value="QGZ66092.1"/>
    <property type="molecule type" value="Genomic_DNA"/>
</dbReference>
<dbReference type="Gene3D" id="1.10.10.10">
    <property type="entry name" value="Winged helix-like DNA-binding domain superfamily/Winged helix DNA-binding domain"/>
    <property type="match status" value="1"/>
</dbReference>
<keyword evidence="1" id="KW-0805">Transcription regulation</keyword>
<gene>
    <name evidence="5" type="ORF">FAZ98_30205</name>
</gene>
<dbReference type="InterPro" id="IPR036388">
    <property type="entry name" value="WH-like_DNA-bd_sf"/>
</dbReference>
<dbReference type="GO" id="GO:0003700">
    <property type="term" value="F:DNA-binding transcription factor activity"/>
    <property type="evidence" value="ECO:0007669"/>
    <property type="project" value="InterPro"/>
</dbReference>
<name>A0A7Z2GQF4_9BURK</name>
<evidence type="ECO:0000313" key="5">
    <source>
        <dbReference type="EMBL" id="QGZ66092.1"/>
    </source>
</evidence>
<evidence type="ECO:0000256" key="3">
    <source>
        <dbReference type="ARBA" id="ARBA00023163"/>
    </source>
</evidence>
<dbReference type="SUPFAM" id="SSF46785">
    <property type="entry name" value="Winged helix' DNA-binding domain"/>
    <property type="match status" value="1"/>
</dbReference>
<dbReference type="InterPro" id="IPR008920">
    <property type="entry name" value="TF_FadR/GntR_C"/>
</dbReference>
<accession>A0A7Z2GQF4</accession>